<accession>A0A2H1EAF6</accession>
<dbReference type="AlphaFoldDB" id="A0A2H1EAF6"/>
<gene>
    <name evidence="2" type="ORF">MARIT_1847</name>
</gene>
<name>A0A2H1EAF6_9FLAO</name>
<organism evidence="2 3">
    <name type="scientific">Tenacibaculum maritimum NCIMB 2154</name>
    <dbReference type="NCBI Taxonomy" id="1349785"/>
    <lineage>
        <taxon>Bacteria</taxon>
        <taxon>Pseudomonadati</taxon>
        <taxon>Bacteroidota</taxon>
        <taxon>Flavobacteriia</taxon>
        <taxon>Flavobacteriales</taxon>
        <taxon>Flavobacteriaceae</taxon>
        <taxon>Tenacibaculum</taxon>
    </lineage>
</organism>
<dbReference type="EMBL" id="LT634361">
    <property type="protein sequence ID" value="SFZ82994.1"/>
    <property type="molecule type" value="Genomic_DNA"/>
</dbReference>
<keyword evidence="1" id="KW-0472">Membrane</keyword>
<feature type="transmembrane region" description="Helical" evidence="1">
    <location>
        <begin position="12"/>
        <end position="43"/>
    </location>
</feature>
<dbReference type="Proteomes" id="UP000231564">
    <property type="component" value="Chromosome MARIT"/>
</dbReference>
<protein>
    <submittedName>
        <fullName evidence="2">Uncharacterized protein</fullName>
    </submittedName>
</protein>
<sequence length="93" mass="10729">MSKRRKLVLSLLFDVIGYVSFIIPGVGELLDIIWAPISAYLMMRMYDGKKGKIGAVLNFIEEAMPGIDVLPTFTLMWCYSYIFKKDNRAMEKR</sequence>
<keyword evidence="1" id="KW-1133">Transmembrane helix</keyword>
<evidence type="ECO:0000256" key="1">
    <source>
        <dbReference type="SAM" id="Phobius"/>
    </source>
</evidence>
<keyword evidence="1" id="KW-0812">Transmembrane</keyword>
<dbReference type="KEGG" id="tmar:MARIT_1847"/>
<dbReference type="RefSeq" id="WP_100211326.1">
    <property type="nucleotide sequence ID" value="NZ_CP138495.1"/>
</dbReference>
<feature type="transmembrane region" description="Helical" evidence="1">
    <location>
        <begin position="63"/>
        <end position="83"/>
    </location>
</feature>
<dbReference type="STRING" id="1349785.GCA_000509405_02803"/>
<dbReference type="OrthoDB" id="1144067at2"/>
<evidence type="ECO:0000313" key="3">
    <source>
        <dbReference type="Proteomes" id="UP000231564"/>
    </source>
</evidence>
<proteinExistence type="predicted"/>
<reference evidence="2 3" key="1">
    <citation type="submission" date="2016-11" db="EMBL/GenBank/DDBJ databases">
        <authorList>
            <person name="Jaros S."/>
            <person name="Januszkiewicz K."/>
            <person name="Wedrychowicz H."/>
        </authorList>
    </citation>
    <scope>NUCLEOTIDE SEQUENCE [LARGE SCALE GENOMIC DNA]</scope>
    <source>
        <strain evidence="2">NCIMB 2154T</strain>
    </source>
</reference>
<keyword evidence="3" id="KW-1185">Reference proteome</keyword>
<evidence type="ECO:0000313" key="2">
    <source>
        <dbReference type="EMBL" id="SFZ82994.1"/>
    </source>
</evidence>
<dbReference type="GeneID" id="47723350"/>